<feature type="region of interest" description="Disordered" evidence="1">
    <location>
        <begin position="161"/>
        <end position="182"/>
    </location>
</feature>
<evidence type="ECO:0000313" key="3">
    <source>
        <dbReference type="EMBL" id="PAV65235.1"/>
    </source>
</evidence>
<dbReference type="Proteomes" id="UP000218231">
    <property type="component" value="Unassembled WGS sequence"/>
</dbReference>
<dbReference type="AlphaFoldDB" id="A0A2A2JU63"/>
<feature type="region of interest" description="Disordered" evidence="1">
    <location>
        <begin position="198"/>
        <end position="260"/>
    </location>
</feature>
<dbReference type="InterPro" id="IPR024053">
    <property type="entry name" value="VHL_beta_dom"/>
</dbReference>
<comment type="caution">
    <text evidence="3">The sequence shown here is derived from an EMBL/GenBank/DDBJ whole genome shotgun (WGS) entry which is preliminary data.</text>
</comment>
<evidence type="ECO:0000256" key="1">
    <source>
        <dbReference type="SAM" id="MobiDB-lite"/>
    </source>
</evidence>
<reference evidence="3 4" key="1">
    <citation type="journal article" date="2017" name="Curr. Biol.">
        <title>Genome architecture and evolution of a unichromosomal asexual nematode.</title>
        <authorList>
            <person name="Fradin H."/>
            <person name="Zegar C."/>
            <person name="Gutwein M."/>
            <person name="Lucas J."/>
            <person name="Kovtun M."/>
            <person name="Corcoran D."/>
            <person name="Baugh L.R."/>
            <person name="Kiontke K."/>
            <person name="Gunsalus K."/>
            <person name="Fitch D.H."/>
            <person name="Piano F."/>
        </authorList>
    </citation>
    <scope>NUCLEOTIDE SEQUENCE [LARGE SCALE GENOMIC DNA]</scope>
    <source>
        <strain evidence="3">PF1309</strain>
    </source>
</reference>
<dbReference type="InterPro" id="IPR036208">
    <property type="entry name" value="VHL_sf"/>
</dbReference>
<dbReference type="Pfam" id="PF01847">
    <property type="entry name" value="VHL"/>
    <property type="match status" value="1"/>
</dbReference>
<dbReference type="OrthoDB" id="413400at2759"/>
<proteinExistence type="predicted"/>
<evidence type="ECO:0000313" key="4">
    <source>
        <dbReference type="Proteomes" id="UP000218231"/>
    </source>
</evidence>
<dbReference type="SUPFAM" id="SSF49468">
    <property type="entry name" value="VHL"/>
    <property type="match status" value="1"/>
</dbReference>
<dbReference type="STRING" id="2018661.A0A2A2JU63"/>
<accession>A0A2A2JU63</accession>
<dbReference type="InterPro" id="IPR037140">
    <property type="entry name" value="VHL_beta_dom_sf"/>
</dbReference>
<feature type="compositionally biased region" description="Low complexity" evidence="1">
    <location>
        <begin position="198"/>
        <end position="213"/>
    </location>
</feature>
<organism evidence="3 4">
    <name type="scientific">Diploscapter pachys</name>
    <dbReference type="NCBI Taxonomy" id="2018661"/>
    <lineage>
        <taxon>Eukaryota</taxon>
        <taxon>Metazoa</taxon>
        <taxon>Ecdysozoa</taxon>
        <taxon>Nematoda</taxon>
        <taxon>Chromadorea</taxon>
        <taxon>Rhabditida</taxon>
        <taxon>Rhabditina</taxon>
        <taxon>Rhabditomorpha</taxon>
        <taxon>Rhabditoidea</taxon>
        <taxon>Rhabditidae</taxon>
        <taxon>Diploscapter</taxon>
    </lineage>
</organism>
<gene>
    <name evidence="3" type="ORF">WR25_06639</name>
</gene>
<name>A0A2A2JU63_9BILA</name>
<keyword evidence="4" id="KW-1185">Reference proteome</keyword>
<dbReference type="EMBL" id="LIAE01010215">
    <property type="protein sequence ID" value="PAV65235.1"/>
    <property type="molecule type" value="Genomic_DNA"/>
</dbReference>
<protein>
    <recommendedName>
        <fullName evidence="2">von Hippel-Lindau disease tumour suppressor beta domain-containing protein</fullName>
    </recommendedName>
</protein>
<feature type="domain" description="von Hippel-Lindau disease tumour suppressor beta" evidence="2">
    <location>
        <begin position="71"/>
        <end position="145"/>
    </location>
</feature>
<sequence>MEANDGGGEMQLQDEGEGERDNPHNQQRVADPLDEFVCTQGIVRNLTPELMHIHYNNWKLYMKTQGLQHIRSTTPGAICHCSFINRSKWVAQVLWINEHGFPTVYGQLMYNQVLYINSYAGHPWIVRNGITGEVLLVNGKTAHLNTKILLNIIYRRNIGGQVGRGPPPRITPADNLPEFAEPRRPIRPQVLYPIAQAQEQGQEQNQRQGERAGVAASGNRRRARPVSPDNEEEEDVDGQIAGRRSGRRAAGDNQQQQQRR</sequence>
<feature type="region of interest" description="Disordered" evidence="1">
    <location>
        <begin position="1"/>
        <end position="30"/>
    </location>
</feature>
<dbReference type="Gene3D" id="2.60.40.780">
    <property type="entry name" value="von Hippel-Lindau disease tumour suppressor, beta domain"/>
    <property type="match status" value="1"/>
</dbReference>
<evidence type="ECO:0000259" key="2">
    <source>
        <dbReference type="Pfam" id="PF01847"/>
    </source>
</evidence>